<dbReference type="EMBL" id="JAHMHS010000022">
    <property type="protein sequence ID" value="KAK1727718.1"/>
    <property type="molecule type" value="Genomic_DNA"/>
</dbReference>
<dbReference type="GeneID" id="85391582"/>
<proteinExistence type="predicted"/>
<evidence type="ECO:0000313" key="3">
    <source>
        <dbReference type="Proteomes" id="UP001244207"/>
    </source>
</evidence>
<evidence type="ECO:0000256" key="1">
    <source>
        <dbReference type="SAM" id="MobiDB-lite"/>
    </source>
</evidence>
<dbReference type="AlphaFoldDB" id="A0AAD8UTY7"/>
<feature type="region of interest" description="Disordered" evidence="1">
    <location>
        <begin position="1"/>
        <end position="25"/>
    </location>
</feature>
<comment type="caution">
    <text evidence="2">The sequence shown here is derived from an EMBL/GenBank/DDBJ whole genome shotgun (WGS) entry which is preliminary data.</text>
</comment>
<keyword evidence="3" id="KW-1185">Reference proteome</keyword>
<name>A0AAD8UTY7_GLOAC</name>
<organism evidence="2 3">
    <name type="scientific">Glomerella acutata</name>
    <name type="common">Colletotrichum acutatum</name>
    <dbReference type="NCBI Taxonomy" id="27357"/>
    <lineage>
        <taxon>Eukaryota</taxon>
        <taxon>Fungi</taxon>
        <taxon>Dikarya</taxon>
        <taxon>Ascomycota</taxon>
        <taxon>Pezizomycotina</taxon>
        <taxon>Sordariomycetes</taxon>
        <taxon>Hypocreomycetidae</taxon>
        <taxon>Glomerellales</taxon>
        <taxon>Glomerellaceae</taxon>
        <taxon>Colletotrichum</taxon>
        <taxon>Colletotrichum acutatum species complex</taxon>
    </lineage>
</organism>
<sequence length="55" mass="6011">MVPAGRRHLDDHPVSHPPKGPRIHDQTLIRCHPATIRAFIYPLSPIPLTSTAGAP</sequence>
<gene>
    <name evidence="2" type="ORF">BDZ83DRAFT_611805</name>
</gene>
<evidence type="ECO:0000313" key="2">
    <source>
        <dbReference type="EMBL" id="KAK1727718.1"/>
    </source>
</evidence>
<dbReference type="Proteomes" id="UP001244207">
    <property type="component" value="Unassembled WGS sequence"/>
</dbReference>
<reference evidence="2" key="1">
    <citation type="submission" date="2021-12" db="EMBL/GenBank/DDBJ databases">
        <title>Comparative genomics, transcriptomics and evolutionary studies reveal genomic signatures of adaptation to plant cell wall in hemibiotrophic fungi.</title>
        <authorList>
            <consortium name="DOE Joint Genome Institute"/>
            <person name="Baroncelli R."/>
            <person name="Diaz J.F."/>
            <person name="Benocci T."/>
            <person name="Peng M."/>
            <person name="Battaglia E."/>
            <person name="Haridas S."/>
            <person name="Andreopoulos W."/>
            <person name="Labutti K."/>
            <person name="Pangilinan J."/>
            <person name="Floch G.L."/>
            <person name="Makela M.R."/>
            <person name="Henrissat B."/>
            <person name="Grigoriev I.V."/>
            <person name="Crouch J.A."/>
            <person name="De Vries R.P."/>
            <person name="Sukno S.A."/>
            <person name="Thon M.R."/>
        </authorList>
    </citation>
    <scope>NUCLEOTIDE SEQUENCE</scope>
    <source>
        <strain evidence="2">CBS 112980</strain>
    </source>
</reference>
<protein>
    <submittedName>
        <fullName evidence="2">Uncharacterized protein</fullName>
    </submittedName>
</protein>
<accession>A0AAD8UTY7</accession>
<dbReference type="RefSeq" id="XP_060367773.1">
    <property type="nucleotide sequence ID" value="XM_060507683.1"/>
</dbReference>